<dbReference type="Gene3D" id="3.40.50.300">
    <property type="entry name" value="P-loop containing nucleotide triphosphate hydrolases"/>
    <property type="match status" value="1"/>
</dbReference>
<evidence type="ECO:0000259" key="2">
    <source>
        <dbReference type="Pfam" id="PF17289"/>
    </source>
</evidence>
<evidence type="ECO:0000313" key="3">
    <source>
        <dbReference type="EMBL" id="QJA44893.1"/>
    </source>
</evidence>
<dbReference type="InterPro" id="IPR035421">
    <property type="entry name" value="Terminase_6C"/>
</dbReference>
<organism evidence="3">
    <name type="scientific">viral metagenome</name>
    <dbReference type="NCBI Taxonomy" id="1070528"/>
    <lineage>
        <taxon>unclassified sequences</taxon>
        <taxon>metagenomes</taxon>
        <taxon>organismal metagenomes</taxon>
    </lineage>
</organism>
<reference evidence="3" key="1">
    <citation type="submission" date="2020-03" db="EMBL/GenBank/DDBJ databases">
        <title>The deep terrestrial virosphere.</title>
        <authorList>
            <person name="Holmfeldt K."/>
            <person name="Nilsson E."/>
            <person name="Simone D."/>
            <person name="Lopez-Fernandez M."/>
            <person name="Wu X."/>
            <person name="de Brujin I."/>
            <person name="Lundin D."/>
            <person name="Andersson A."/>
            <person name="Bertilsson S."/>
            <person name="Dopson M."/>
        </authorList>
    </citation>
    <scope>NUCLEOTIDE SEQUENCE</scope>
    <source>
        <strain evidence="3">TM448A00161</strain>
        <strain evidence="4">TM448B00459</strain>
    </source>
</reference>
<dbReference type="Pfam" id="PF17289">
    <property type="entry name" value="Terminase_6C"/>
    <property type="match status" value="1"/>
</dbReference>
<protein>
    <submittedName>
        <fullName evidence="3">Putative terminase</fullName>
    </submittedName>
</protein>
<dbReference type="EMBL" id="MT143982">
    <property type="protein sequence ID" value="QJA44893.1"/>
    <property type="molecule type" value="Genomic_DNA"/>
</dbReference>
<evidence type="ECO:0000256" key="1">
    <source>
        <dbReference type="ARBA" id="ARBA00022612"/>
    </source>
</evidence>
<dbReference type="AlphaFoldDB" id="A0A6H1ZAG4"/>
<name>A0A6H1ZAG4_9ZZZZ</name>
<sequence>MTAEETDELLYTWPIWARPEQLPPEGDWSVWLVLAGRGFGKTRLGAEYIRSRVAEGVHRVALIAETAADARDVMVEGPSGILAVSPPWNRPTYEPSKRRLTWPNGSIATTYSGDSPDQLRGPEHSICWADEPAKWSYPDDAWSNMEMGLRRGVQPRVVATTTPRPIPLIRALVADPGCHVTRGNTYDNLVNLPLPFIKRVLKKYEGTRLGRQELYAEILDDVLGALWNRELLERTRVKQAPGLQKIAVGVDPMGKDPDEDDDTGLSEVGIVVAGLGHNGEGYVLEDLSGPYSPNAWATVSVEAYRRWGANWIVAEKNFGGAMVASTIRTVDNKVNVQMAWASQGKAIRAEPIVSLYEQGRCHHVGMFPELEDEQCTWTDDSRQPSPNRMDAEVWALTKLMLDDDDEPHFDRQRHTYTPAATATKAYIIDPKRVYAWKQAIEQGRRVPAYGPEDYEPLRRVFVAYLEEYQRTKDYRGALVAEQYAVLREKMGDIKA</sequence>
<evidence type="ECO:0000313" key="4">
    <source>
        <dbReference type="EMBL" id="QJH95576.1"/>
    </source>
</evidence>
<proteinExistence type="predicted"/>
<dbReference type="EMBL" id="MT144623">
    <property type="protein sequence ID" value="QJH95576.1"/>
    <property type="molecule type" value="Genomic_DNA"/>
</dbReference>
<accession>A0A6H1ZAG4</accession>
<keyword evidence="1" id="KW-1188">Viral release from host cell</keyword>
<feature type="domain" description="Terminase large subunit gp17-like C-terminal" evidence="2">
    <location>
        <begin position="269"/>
        <end position="397"/>
    </location>
</feature>
<gene>
    <name evidence="3" type="ORF">TM448A00161_0040</name>
    <name evidence="4" type="ORF">TM448B00459_0031</name>
</gene>
<dbReference type="InterPro" id="IPR027417">
    <property type="entry name" value="P-loop_NTPase"/>
</dbReference>
<dbReference type="Pfam" id="PF03237">
    <property type="entry name" value="Terminase_6N"/>
    <property type="match status" value="1"/>
</dbReference>